<protein>
    <submittedName>
        <fullName evidence="1">Uncharacterized protein</fullName>
    </submittedName>
</protein>
<evidence type="ECO:0000313" key="1">
    <source>
        <dbReference type="EMBL" id="GGB75475.1"/>
    </source>
</evidence>
<organism evidence="1 2">
    <name type="scientific">Shewanella inventionis</name>
    <dbReference type="NCBI Taxonomy" id="1738770"/>
    <lineage>
        <taxon>Bacteria</taxon>
        <taxon>Pseudomonadati</taxon>
        <taxon>Pseudomonadota</taxon>
        <taxon>Gammaproteobacteria</taxon>
        <taxon>Alteromonadales</taxon>
        <taxon>Shewanellaceae</taxon>
        <taxon>Shewanella</taxon>
    </lineage>
</organism>
<accession>A0ABQ1JR52</accession>
<dbReference type="Proteomes" id="UP000617555">
    <property type="component" value="Unassembled WGS sequence"/>
</dbReference>
<evidence type="ECO:0000313" key="2">
    <source>
        <dbReference type="Proteomes" id="UP000617555"/>
    </source>
</evidence>
<comment type="caution">
    <text evidence="1">The sequence shown here is derived from an EMBL/GenBank/DDBJ whole genome shotgun (WGS) entry which is preliminary data.</text>
</comment>
<gene>
    <name evidence="1" type="ORF">GCM10011607_39730</name>
</gene>
<reference evidence="2" key="1">
    <citation type="journal article" date="2019" name="Int. J. Syst. Evol. Microbiol.">
        <title>The Global Catalogue of Microorganisms (GCM) 10K type strain sequencing project: providing services to taxonomists for standard genome sequencing and annotation.</title>
        <authorList>
            <consortium name="The Broad Institute Genomics Platform"/>
            <consortium name="The Broad Institute Genome Sequencing Center for Infectious Disease"/>
            <person name="Wu L."/>
            <person name="Ma J."/>
        </authorList>
    </citation>
    <scope>NUCLEOTIDE SEQUENCE [LARGE SCALE GENOMIC DNA]</scope>
    <source>
        <strain evidence="2">CGMCC 1.15339</strain>
    </source>
</reference>
<sequence length="133" mass="15514">MTRSGQIRMAILVRAISEYYQDMVFDLERSFEFGERFLGPLIRDKTQTLNHPFKHMILGFWLFDNDPRGFLGQESPFQMMPAFNAPVVANDDRERILSLLSEELSMSQIETMTGRSRCYIRRLAELAGIKQCQ</sequence>
<proteinExistence type="predicted"/>
<name>A0ABQ1JR52_9GAMM</name>
<keyword evidence="2" id="KW-1185">Reference proteome</keyword>
<dbReference type="EMBL" id="BMII01000052">
    <property type="protein sequence ID" value="GGB75475.1"/>
    <property type="molecule type" value="Genomic_DNA"/>
</dbReference>